<dbReference type="EMBL" id="LT629757">
    <property type="protein sequence ID" value="SDS81428.1"/>
    <property type="molecule type" value="Genomic_DNA"/>
</dbReference>
<dbReference type="GO" id="GO:0043565">
    <property type="term" value="F:sequence-specific DNA binding"/>
    <property type="evidence" value="ECO:0007669"/>
    <property type="project" value="InterPro"/>
</dbReference>
<evidence type="ECO:0000259" key="4">
    <source>
        <dbReference type="PROSITE" id="PS50956"/>
    </source>
</evidence>
<dbReference type="SUPFAM" id="SSF46785">
    <property type="entry name" value="Winged helix' DNA-binding domain"/>
    <property type="match status" value="1"/>
</dbReference>
<dbReference type="InterPro" id="IPR011008">
    <property type="entry name" value="Dimeric_a/b-barrel"/>
</dbReference>
<accession>A0A1H1V9K0</accession>
<dbReference type="PRINTS" id="PR00033">
    <property type="entry name" value="HTHASNC"/>
</dbReference>
<dbReference type="Gene3D" id="3.30.70.920">
    <property type="match status" value="1"/>
</dbReference>
<protein>
    <submittedName>
        <fullName evidence="5">DNA-binding transcriptional regulator, Lrp family</fullName>
    </submittedName>
</protein>
<sequence>MSTPAAPALDSLDLALLQALADHPRVGDLELSRLLSVARATVQGRLRRLGEAGVIRGWSPELSAAAAGFDVAAFVSLEIAQGALDTVRDELLAIPGVVEAFVTTGTSDVLCRIAAASHAGLQGVLLDLNRSTSVVRSTSVMVLSTLIEPRLLPLLATTAAGREARAPAYR</sequence>
<dbReference type="OrthoDB" id="9809462at2"/>
<feature type="domain" description="HTH asnC-type" evidence="4">
    <location>
        <begin position="9"/>
        <end position="70"/>
    </location>
</feature>
<keyword evidence="6" id="KW-1185">Reference proteome</keyword>
<dbReference type="Pfam" id="PF01037">
    <property type="entry name" value="AsnC_trans_reg"/>
    <property type="match status" value="1"/>
</dbReference>
<proteinExistence type="predicted"/>
<dbReference type="AlphaFoldDB" id="A0A1H1V9K0"/>
<dbReference type="SUPFAM" id="SSF54909">
    <property type="entry name" value="Dimeric alpha+beta barrel"/>
    <property type="match status" value="1"/>
</dbReference>
<evidence type="ECO:0000256" key="2">
    <source>
        <dbReference type="ARBA" id="ARBA00023125"/>
    </source>
</evidence>
<keyword evidence="1" id="KW-0805">Transcription regulation</keyword>
<dbReference type="PROSITE" id="PS50956">
    <property type="entry name" value="HTH_ASNC_2"/>
    <property type="match status" value="1"/>
</dbReference>
<evidence type="ECO:0000256" key="3">
    <source>
        <dbReference type="ARBA" id="ARBA00023163"/>
    </source>
</evidence>
<dbReference type="Proteomes" id="UP000198859">
    <property type="component" value="Chromosome I"/>
</dbReference>
<dbReference type="PANTHER" id="PTHR30154">
    <property type="entry name" value="LEUCINE-RESPONSIVE REGULATORY PROTEIN"/>
    <property type="match status" value="1"/>
</dbReference>
<name>A0A1H1V9K0_9ACTN</name>
<evidence type="ECO:0000313" key="5">
    <source>
        <dbReference type="EMBL" id="SDS81428.1"/>
    </source>
</evidence>
<dbReference type="InterPro" id="IPR000485">
    <property type="entry name" value="AsnC-type_HTH_dom"/>
</dbReference>
<dbReference type="STRING" id="642780.SAMN04488570_2762"/>
<dbReference type="InterPro" id="IPR019887">
    <property type="entry name" value="Tscrpt_reg_AsnC/Lrp_C"/>
</dbReference>
<dbReference type="PANTHER" id="PTHR30154:SF34">
    <property type="entry name" value="TRANSCRIPTIONAL REGULATOR AZLB"/>
    <property type="match status" value="1"/>
</dbReference>
<dbReference type="Pfam" id="PF13412">
    <property type="entry name" value="HTH_24"/>
    <property type="match status" value="1"/>
</dbReference>
<dbReference type="InterPro" id="IPR036390">
    <property type="entry name" value="WH_DNA-bd_sf"/>
</dbReference>
<evidence type="ECO:0000256" key="1">
    <source>
        <dbReference type="ARBA" id="ARBA00023015"/>
    </source>
</evidence>
<reference evidence="6" key="1">
    <citation type="submission" date="2016-10" db="EMBL/GenBank/DDBJ databases">
        <authorList>
            <person name="Varghese N."/>
            <person name="Submissions S."/>
        </authorList>
    </citation>
    <scope>NUCLEOTIDE SEQUENCE [LARGE SCALE GENOMIC DNA]</scope>
    <source>
        <strain evidence="6">DSM 22127</strain>
    </source>
</reference>
<dbReference type="SMART" id="SM00344">
    <property type="entry name" value="HTH_ASNC"/>
    <property type="match status" value="1"/>
</dbReference>
<dbReference type="InterPro" id="IPR036388">
    <property type="entry name" value="WH-like_DNA-bd_sf"/>
</dbReference>
<dbReference type="RefSeq" id="WP_091730698.1">
    <property type="nucleotide sequence ID" value="NZ_LT629757.1"/>
</dbReference>
<dbReference type="Gene3D" id="1.10.10.10">
    <property type="entry name" value="Winged helix-like DNA-binding domain superfamily/Winged helix DNA-binding domain"/>
    <property type="match status" value="1"/>
</dbReference>
<dbReference type="GO" id="GO:0005829">
    <property type="term" value="C:cytosol"/>
    <property type="evidence" value="ECO:0007669"/>
    <property type="project" value="TreeGrafter"/>
</dbReference>
<keyword evidence="2 5" id="KW-0238">DNA-binding</keyword>
<dbReference type="InterPro" id="IPR019888">
    <property type="entry name" value="Tscrpt_reg_AsnC-like"/>
</dbReference>
<gene>
    <name evidence="5" type="ORF">SAMN04488570_2762</name>
</gene>
<organism evidence="5 6">
    <name type="scientific">Nocardioides scoriae</name>
    <dbReference type="NCBI Taxonomy" id="642780"/>
    <lineage>
        <taxon>Bacteria</taxon>
        <taxon>Bacillati</taxon>
        <taxon>Actinomycetota</taxon>
        <taxon>Actinomycetes</taxon>
        <taxon>Propionibacteriales</taxon>
        <taxon>Nocardioidaceae</taxon>
        <taxon>Nocardioides</taxon>
    </lineage>
</organism>
<keyword evidence="3" id="KW-0804">Transcription</keyword>
<evidence type="ECO:0000313" key="6">
    <source>
        <dbReference type="Proteomes" id="UP000198859"/>
    </source>
</evidence>
<dbReference type="GO" id="GO:0043200">
    <property type="term" value="P:response to amino acid"/>
    <property type="evidence" value="ECO:0007669"/>
    <property type="project" value="TreeGrafter"/>
</dbReference>